<feature type="region of interest" description="Disordered" evidence="1">
    <location>
        <begin position="46"/>
        <end position="66"/>
    </location>
</feature>
<evidence type="ECO:0000313" key="3">
    <source>
        <dbReference type="Proteomes" id="UP000326178"/>
    </source>
</evidence>
<reference evidence="2 3" key="1">
    <citation type="submission" date="2017-09" db="EMBL/GenBank/DDBJ databases">
        <authorList>
            <person name="Lee N."/>
            <person name="Cho B.-K."/>
        </authorList>
    </citation>
    <scope>NUCLEOTIDE SEQUENCE [LARGE SCALE GENOMIC DNA]</scope>
    <source>
        <strain evidence="2 3">ATCC 12769</strain>
    </source>
</reference>
<keyword evidence="3" id="KW-1185">Reference proteome</keyword>
<accession>A0A5J6F606</accession>
<dbReference type="Proteomes" id="UP000326178">
    <property type="component" value="Chromosome"/>
</dbReference>
<evidence type="ECO:0000313" key="2">
    <source>
        <dbReference type="EMBL" id="QEU71751.1"/>
    </source>
</evidence>
<name>A0A5J6F606_9ACTN</name>
<sequence>MEGADGARQLRRSTQTTRPYLYYMYDMGEIVVRHFGCTAFASVPAAAGPAARPPKDAPVPPDTAVA</sequence>
<organism evidence="2 3">
    <name type="scientific">Streptomyces nitrosporeus</name>
    <dbReference type="NCBI Taxonomy" id="28894"/>
    <lineage>
        <taxon>Bacteria</taxon>
        <taxon>Bacillati</taxon>
        <taxon>Actinomycetota</taxon>
        <taxon>Actinomycetes</taxon>
        <taxon>Kitasatosporales</taxon>
        <taxon>Streptomycetaceae</taxon>
        <taxon>Streptomyces</taxon>
    </lineage>
</organism>
<dbReference type="EMBL" id="CP023702">
    <property type="protein sequence ID" value="QEU71751.1"/>
    <property type="molecule type" value="Genomic_DNA"/>
</dbReference>
<dbReference type="KEGG" id="snk:CP967_07045"/>
<feature type="compositionally biased region" description="Pro residues" evidence="1">
    <location>
        <begin position="56"/>
        <end position="66"/>
    </location>
</feature>
<proteinExistence type="predicted"/>
<gene>
    <name evidence="2" type="ORF">CP967_07045</name>
</gene>
<protein>
    <submittedName>
        <fullName evidence="2">Uncharacterized protein</fullName>
    </submittedName>
</protein>
<evidence type="ECO:0000256" key="1">
    <source>
        <dbReference type="SAM" id="MobiDB-lite"/>
    </source>
</evidence>
<dbReference type="AlphaFoldDB" id="A0A5J6F606"/>